<dbReference type="InterPro" id="IPR013087">
    <property type="entry name" value="Znf_C2H2_type"/>
</dbReference>
<name>A0A3P7LA56_DIBLA</name>
<evidence type="ECO:0000256" key="6">
    <source>
        <dbReference type="SAM" id="Phobius"/>
    </source>
</evidence>
<dbReference type="SMART" id="SM00355">
    <property type="entry name" value="ZnF_C2H2"/>
    <property type="match status" value="4"/>
</dbReference>
<dbReference type="EMBL" id="UYRU01045612">
    <property type="protein sequence ID" value="VDN08687.1"/>
    <property type="molecule type" value="Genomic_DNA"/>
</dbReference>
<evidence type="ECO:0000256" key="1">
    <source>
        <dbReference type="ARBA" id="ARBA00022723"/>
    </source>
</evidence>
<keyword evidence="2" id="KW-0677">Repeat</keyword>
<keyword evidence="6" id="KW-0472">Membrane</keyword>
<dbReference type="Proteomes" id="UP000281553">
    <property type="component" value="Unassembled WGS sequence"/>
</dbReference>
<dbReference type="PROSITE" id="PS50157">
    <property type="entry name" value="ZINC_FINGER_C2H2_2"/>
    <property type="match status" value="2"/>
</dbReference>
<feature type="domain" description="C2H2-type" evidence="7">
    <location>
        <begin position="188"/>
        <end position="217"/>
    </location>
</feature>
<keyword evidence="3 5" id="KW-0863">Zinc-finger</keyword>
<keyword evidence="4" id="KW-0862">Zinc</keyword>
<evidence type="ECO:0000259" key="7">
    <source>
        <dbReference type="PROSITE" id="PS50157"/>
    </source>
</evidence>
<dbReference type="AlphaFoldDB" id="A0A3P7LA56"/>
<organism evidence="8 9">
    <name type="scientific">Dibothriocephalus latus</name>
    <name type="common">Fish tapeworm</name>
    <name type="synonym">Diphyllobothrium latum</name>
    <dbReference type="NCBI Taxonomy" id="60516"/>
    <lineage>
        <taxon>Eukaryota</taxon>
        <taxon>Metazoa</taxon>
        <taxon>Spiralia</taxon>
        <taxon>Lophotrochozoa</taxon>
        <taxon>Platyhelminthes</taxon>
        <taxon>Cestoda</taxon>
        <taxon>Eucestoda</taxon>
        <taxon>Diphyllobothriidea</taxon>
        <taxon>Diphyllobothriidae</taxon>
        <taxon>Dibothriocephalus</taxon>
    </lineage>
</organism>
<feature type="transmembrane region" description="Helical" evidence="6">
    <location>
        <begin position="36"/>
        <end position="60"/>
    </location>
</feature>
<reference evidence="8 9" key="1">
    <citation type="submission" date="2018-11" db="EMBL/GenBank/DDBJ databases">
        <authorList>
            <consortium name="Pathogen Informatics"/>
        </authorList>
    </citation>
    <scope>NUCLEOTIDE SEQUENCE [LARGE SCALE GENOMIC DNA]</scope>
</reference>
<evidence type="ECO:0000256" key="2">
    <source>
        <dbReference type="ARBA" id="ARBA00022737"/>
    </source>
</evidence>
<gene>
    <name evidence="8" type="ORF">DILT_LOCUS4518</name>
</gene>
<evidence type="ECO:0000256" key="4">
    <source>
        <dbReference type="ARBA" id="ARBA00022833"/>
    </source>
</evidence>
<proteinExistence type="predicted"/>
<dbReference type="PROSITE" id="PS00028">
    <property type="entry name" value="ZINC_FINGER_C2H2_1"/>
    <property type="match status" value="2"/>
</dbReference>
<dbReference type="Gene3D" id="3.30.160.60">
    <property type="entry name" value="Classic Zinc Finger"/>
    <property type="match status" value="1"/>
</dbReference>
<sequence length="301" mass="34555">MRHSSGKAAEYSSGIQMRLLAFFAPLTLSRKRDVKIYLLLLLLLLIIIIIITIIIVNFGFVNEGIRDDLLAGASRSASINCGICQSDLADLELESALRHIHFHSWVTCLLALGQQLQSSSNWPRCYLPPIETVVPLFPTPFECSWQGCIFWTNNVAQLYQHASPIYLVLFDLTSQEYTERRQSPLHKLKCQWENCTYRCTRITNLTYHLRIHTQEKVIGCPDCGILFTAANKLRDHLFRQLPSRLKDNQTDNCDEQIPTYKCPRCFRIFGSQAVLQMHINQHVNKIKCPHCDMTLHGNHGE</sequence>
<keyword evidence="6" id="KW-0812">Transmembrane</keyword>
<dbReference type="GO" id="GO:0008270">
    <property type="term" value="F:zinc ion binding"/>
    <property type="evidence" value="ECO:0007669"/>
    <property type="project" value="UniProtKB-KW"/>
</dbReference>
<keyword evidence="1" id="KW-0479">Metal-binding</keyword>
<dbReference type="PANTHER" id="PTHR24379">
    <property type="entry name" value="KRAB AND ZINC FINGER DOMAIN-CONTAINING"/>
    <property type="match status" value="1"/>
</dbReference>
<dbReference type="PANTHER" id="PTHR24379:SF121">
    <property type="entry name" value="C2H2-TYPE DOMAIN-CONTAINING PROTEIN"/>
    <property type="match status" value="1"/>
</dbReference>
<protein>
    <recommendedName>
        <fullName evidence="7">C2H2-type domain-containing protein</fullName>
    </recommendedName>
</protein>
<dbReference type="SUPFAM" id="SSF57667">
    <property type="entry name" value="beta-beta-alpha zinc fingers"/>
    <property type="match status" value="1"/>
</dbReference>
<keyword evidence="9" id="KW-1185">Reference proteome</keyword>
<accession>A0A3P7LA56</accession>
<evidence type="ECO:0000313" key="8">
    <source>
        <dbReference type="EMBL" id="VDN08687.1"/>
    </source>
</evidence>
<evidence type="ECO:0000256" key="3">
    <source>
        <dbReference type="ARBA" id="ARBA00022771"/>
    </source>
</evidence>
<evidence type="ECO:0000256" key="5">
    <source>
        <dbReference type="PROSITE-ProRule" id="PRU00042"/>
    </source>
</evidence>
<evidence type="ECO:0000313" key="9">
    <source>
        <dbReference type="Proteomes" id="UP000281553"/>
    </source>
</evidence>
<dbReference type="InterPro" id="IPR036236">
    <property type="entry name" value="Znf_C2H2_sf"/>
</dbReference>
<feature type="domain" description="C2H2-type" evidence="7">
    <location>
        <begin position="260"/>
        <end position="287"/>
    </location>
</feature>
<keyword evidence="6" id="KW-1133">Transmembrane helix</keyword>
<dbReference type="OrthoDB" id="6077919at2759"/>